<evidence type="ECO:0000313" key="2">
    <source>
        <dbReference type="EMBL" id="KAK3390637.1"/>
    </source>
</evidence>
<comment type="caution">
    <text evidence="2">The sequence shown here is derived from an EMBL/GenBank/DDBJ whole genome shotgun (WGS) entry which is preliminary data.</text>
</comment>
<dbReference type="Proteomes" id="UP001285441">
    <property type="component" value="Unassembled WGS sequence"/>
</dbReference>
<sequence length="391" mass="43579">MGSRPDMDYGSTKNELHKRNVEVVTVPIKDIGSLRRAGLRLASWIFGSPLTWAMHWAIRVDGTYFELHRPGGMAKPCLRTSIWSEEKERGIIATVPIGSTTLSDDEIVAASEPYFTERTRLMWYNIYINNCQLFVQFSLERICPVTQSLNPVPPALHNTVSLVLSMAIHTFSLPPILLYIQWLRWRGCDQRSLQAYAALYTSATGLAVPMAIILLIQNYNHLKSVFEAESLFIAAYATFVTSIMVSGLFLIQPRLSFPVAKQRKNGNWEVSTIQKQNSEENVDPEVKIKVTHLWISAIIGASIGVVLWVIVATPYITRRSAAFLSGRLAFRSPLAFGVSVWELLTMPIFELDNSKAVENDNDTTGSEGLKTVMNADYGEGAVMSRSTTLGG</sequence>
<protein>
    <submittedName>
        <fullName evidence="2">Uncharacterized protein</fullName>
    </submittedName>
</protein>
<keyword evidence="3" id="KW-1185">Reference proteome</keyword>
<gene>
    <name evidence="2" type="ORF">B0H63DRAFT_121170</name>
</gene>
<feature type="transmembrane region" description="Helical" evidence="1">
    <location>
        <begin position="160"/>
        <end position="183"/>
    </location>
</feature>
<feature type="transmembrane region" description="Helical" evidence="1">
    <location>
        <begin position="195"/>
        <end position="219"/>
    </location>
</feature>
<dbReference type="AlphaFoldDB" id="A0AAE0U4M1"/>
<organism evidence="2 3">
    <name type="scientific">Podospora didyma</name>
    <dbReference type="NCBI Taxonomy" id="330526"/>
    <lineage>
        <taxon>Eukaryota</taxon>
        <taxon>Fungi</taxon>
        <taxon>Dikarya</taxon>
        <taxon>Ascomycota</taxon>
        <taxon>Pezizomycotina</taxon>
        <taxon>Sordariomycetes</taxon>
        <taxon>Sordariomycetidae</taxon>
        <taxon>Sordariales</taxon>
        <taxon>Podosporaceae</taxon>
        <taxon>Podospora</taxon>
    </lineage>
</organism>
<feature type="transmembrane region" description="Helical" evidence="1">
    <location>
        <begin position="231"/>
        <end position="251"/>
    </location>
</feature>
<name>A0AAE0U4M1_9PEZI</name>
<dbReference type="EMBL" id="JAULSW010000002">
    <property type="protein sequence ID" value="KAK3390637.1"/>
    <property type="molecule type" value="Genomic_DNA"/>
</dbReference>
<accession>A0AAE0U4M1</accession>
<proteinExistence type="predicted"/>
<reference evidence="2" key="1">
    <citation type="journal article" date="2023" name="Mol. Phylogenet. Evol.">
        <title>Genome-scale phylogeny and comparative genomics of the fungal order Sordariales.</title>
        <authorList>
            <person name="Hensen N."/>
            <person name="Bonometti L."/>
            <person name="Westerberg I."/>
            <person name="Brannstrom I.O."/>
            <person name="Guillou S."/>
            <person name="Cros-Aarteil S."/>
            <person name="Calhoun S."/>
            <person name="Haridas S."/>
            <person name="Kuo A."/>
            <person name="Mondo S."/>
            <person name="Pangilinan J."/>
            <person name="Riley R."/>
            <person name="LaButti K."/>
            <person name="Andreopoulos B."/>
            <person name="Lipzen A."/>
            <person name="Chen C."/>
            <person name="Yan M."/>
            <person name="Daum C."/>
            <person name="Ng V."/>
            <person name="Clum A."/>
            <person name="Steindorff A."/>
            <person name="Ohm R.A."/>
            <person name="Martin F."/>
            <person name="Silar P."/>
            <person name="Natvig D.O."/>
            <person name="Lalanne C."/>
            <person name="Gautier V."/>
            <person name="Ament-Velasquez S.L."/>
            <person name="Kruys A."/>
            <person name="Hutchinson M.I."/>
            <person name="Powell A.J."/>
            <person name="Barry K."/>
            <person name="Miller A.N."/>
            <person name="Grigoriev I.V."/>
            <person name="Debuchy R."/>
            <person name="Gladieux P."/>
            <person name="Hiltunen Thoren M."/>
            <person name="Johannesson H."/>
        </authorList>
    </citation>
    <scope>NUCLEOTIDE SEQUENCE</scope>
    <source>
        <strain evidence="2">CBS 232.78</strain>
    </source>
</reference>
<reference evidence="2" key="2">
    <citation type="submission" date="2023-06" db="EMBL/GenBank/DDBJ databases">
        <authorList>
            <consortium name="Lawrence Berkeley National Laboratory"/>
            <person name="Haridas S."/>
            <person name="Hensen N."/>
            <person name="Bonometti L."/>
            <person name="Westerberg I."/>
            <person name="Brannstrom I.O."/>
            <person name="Guillou S."/>
            <person name="Cros-Aarteil S."/>
            <person name="Calhoun S."/>
            <person name="Kuo A."/>
            <person name="Mondo S."/>
            <person name="Pangilinan J."/>
            <person name="Riley R."/>
            <person name="LaButti K."/>
            <person name="Andreopoulos B."/>
            <person name="Lipzen A."/>
            <person name="Chen C."/>
            <person name="Yanf M."/>
            <person name="Daum C."/>
            <person name="Ng V."/>
            <person name="Clum A."/>
            <person name="Steindorff A."/>
            <person name="Ohm R."/>
            <person name="Martin F."/>
            <person name="Silar P."/>
            <person name="Natvig D."/>
            <person name="Lalanne C."/>
            <person name="Gautier V."/>
            <person name="Ament-velasquez S.L."/>
            <person name="Kruys A."/>
            <person name="Hutchinson M.I."/>
            <person name="Powell A.J."/>
            <person name="Barry K."/>
            <person name="Miller A.N."/>
            <person name="Grigoriev I.V."/>
            <person name="Debuchy R."/>
            <person name="Gladieux P."/>
            <person name="Thoren M.H."/>
            <person name="Johannesson H."/>
        </authorList>
    </citation>
    <scope>NUCLEOTIDE SEQUENCE</scope>
    <source>
        <strain evidence="2">CBS 232.78</strain>
    </source>
</reference>
<evidence type="ECO:0000313" key="3">
    <source>
        <dbReference type="Proteomes" id="UP001285441"/>
    </source>
</evidence>
<keyword evidence="1" id="KW-1133">Transmembrane helix</keyword>
<keyword evidence="1" id="KW-0812">Transmembrane</keyword>
<evidence type="ECO:0000256" key="1">
    <source>
        <dbReference type="SAM" id="Phobius"/>
    </source>
</evidence>
<feature type="transmembrane region" description="Helical" evidence="1">
    <location>
        <begin position="293"/>
        <end position="316"/>
    </location>
</feature>
<keyword evidence="1" id="KW-0472">Membrane</keyword>